<feature type="domain" description="FAD-binding FR-type" evidence="8">
    <location>
        <begin position="323"/>
        <end position="433"/>
    </location>
</feature>
<evidence type="ECO:0000256" key="4">
    <source>
        <dbReference type="ARBA" id="ARBA00023002"/>
    </source>
</evidence>
<evidence type="ECO:0000256" key="3">
    <source>
        <dbReference type="ARBA" id="ARBA00022723"/>
    </source>
</evidence>
<dbReference type="CDD" id="cd06183">
    <property type="entry name" value="cyt_b5_reduct_like"/>
    <property type="match status" value="1"/>
</dbReference>
<dbReference type="PRINTS" id="PR00406">
    <property type="entry name" value="CYTB5RDTASE"/>
</dbReference>
<evidence type="ECO:0000256" key="1">
    <source>
        <dbReference type="ARBA" id="ARBA00006105"/>
    </source>
</evidence>
<dbReference type="PROSITE" id="PS00191">
    <property type="entry name" value="CYTOCHROME_B5_1"/>
    <property type="match status" value="1"/>
</dbReference>
<dbReference type="OrthoDB" id="432299at2759"/>
<dbReference type="InterPro" id="IPR036400">
    <property type="entry name" value="Cyt_B5-like_heme/steroid_sf"/>
</dbReference>
<feature type="domain" description="Cytochrome b5 heme-binding" evidence="7">
    <location>
        <begin position="105"/>
        <end position="181"/>
    </location>
</feature>
<dbReference type="InterPro" id="IPR039261">
    <property type="entry name" value="FNR_nucleotide-bd"/>
</dbReference>
<dbReference type="KEGG" id="fas:105267426"/>
<dbReference type="SUPFAM" id="SSF55856">
    <property type="entry name" value="Cytochrome b5-like heme/steroid binding domain"/>
    <property type="match status" value="1"/>
</dbReference>
<dbReference type="Pfam" id="PF00970">
    <property type="entry name" value="FAD_binding_6"/>
    <property type="match status" value="1"/>
</dbReference>
<dbReference type="PROSITE" id="PS50255">
    <property type="entry name" value="CYTOCHROME_B5_2"/>
    <property type="match status" value="1"/>
</dbReference>
<evidence type="ECO:0000256" key="6">
    <source>
        <dbReference type="SAM" id="MobiDB-lite"/>
    </source>
</evidence>
<proteinExistence type="inferred from homology"/>
<dbReference type="GO" id="GO:0005783">
    <property type="term" value="C:endoplasmic reticulum"/>
    <property type="evidence" value="ECO:0007669"/>
    <property type="project" value="TreeGrafter"/>
</dbReference>
<keyword evidence="2" id="KW-0349">Heme</keyword>
<keyword evidence="5" id="KW-0408">Iron</keyword>
<evidence type="ECO:0000313" key="9">
    <source>
        <dbReference type="Proteomes" id="UP000694866"/>
    </source>
</evidence>
<evidence type="ECO:0000313" key="10">
    <source>
        <dbReference type="RefSeq" id="XP_011304573.1"/>
    </source>
</evidence>
<dbReference type="Gene3D" id="3.40.50.80">
    <property type="entry name" value="Nucleotide-binding domain of ferredoxin-NADP reductase (FNR) module"/>
    <property type="match status" value="1"/>
</dbReference>
<reference evidence="10" key="1">
    <citation type="submission" date="2025-08" db="UniProtKB">
        <authorList>
            <consortium name="RefSeq"/>
        </authorList>
    </citation>
    <scope>IDENTIFICATION</scope>
    <source>
        <strain evidence="10">USDA-PBARC FA_bdor</strain>
        <tissue evidence="10">Whole organism</tissue>
    </source>
</reference>
<comment type="similarity">
    <text evidence="1">Belongs to the flavoprotein pyridine nucleotide cytochrome reductase family.</text>
</comment>
<dbReference type="GO" id="GO:0006801">
    <property type="term" value="P:superoxide metabolic process"/>
    <property type="evidence" value="ECO:0007669"/>
    <property type="project" value="TreeGrafter"/>
</dbReference>
<dbReference type="RefSeq" id="XP_011304573.1">
    <property type="nucleotide sequence ID" value="XM_011306271.1"/>
</dbReference>
<dbReference type="AlphaFoldDB" id="A0A9R1T8G3"/>
<evidence type="ECO:0000259" key="8">
    <source>
        <dbReference type="PROSITE" id="PS51384"/>
    </source>
</evidence>
<dbReference type="InterPro" id="IPR051872">
    <property type="entry name" value="Cytochrome_b5/Flavoprotein_Rdt"/>
</dbReference>
<keyword evidence="4" id="KW-0560">Oxidoreductase</keyword>
<dbReference type="InterPro" id="IPR017927">
    <property type="entry name" value="FAD-bd_FR_type"/>
</dbReference>
<dbReference type="GeneID" id="105267426"/>
<dbReference type="InterPro" id="IPR008333">
    <property type="entry name" value="Cbr1-like_FAD-bd_dom"/>
</dbReference>
<feature type="compositionally biased region" description="Basic and acidic residues" evidence="6">
    <location>
        <begin position="8"/>
        <end position="20"/>
    </location>
</feature>
<evidence type="ECO:0000259" key="7">
    <source>
        <dbReference type="PROSITE" id="PS50255"/>
    </source>
</evidence>
<sequence length="565" mass="62248">MEATGSHQRPENSKNDETVEIKGVNIKNSSSSVNSLGKASSLVPISVSRVKQMSGTLEPMKSATGSGSATGNPRNKTALAPGHSLMDWIRLGSSGVDLTGVGGVSQAVTLAELAKHNQRNDAWISIRGIVFNVTRYMDFHPGGIPELMKGVGKDATKIFEDVHAWVNYQSILQKCVVGRLIRGNGVEETSPFGNDKITKISPLAAGAKTSETAKKTSTTPVKIQSDWKQTTNTVTFAYKPSRDQKSPIFQLIRHSATEFSLKTVFSTSSITHDYDLDNGVQWPPTWRRDFESMDVEFTFTKATGKLWSHYGSRTVTIDSKNDRCFRDWEVVSNTSLCHSVNLLVLRCSDYMELTPVGRHIEAKMSVLGMEISRPYTPVPPSLHPDHEAPGYKPNSLCLMIKRYDDGALTPSITALKQGQCLSLSNSLGTFVAESFDDYTAIHMLAAGTGLTPMLGIIHRSLCRRCVRSINLIYFNRNETSIFYREQLDRVCADNRLNVVHVLSQADDDWTGRRGIVSEDLIRDVIGECNKQACVFTCGPAGFITAAKTSLLKLGWQPSQMHNFDG</sequence>
<dbReference type="GO" id="GO:0004128">
    <property type="term" value="F:cytochrome-b5 reductase activity, acting on NAD(P)H"/>
    <property type="evidence" value="ECO:0007669"/>
    <property type="project" value="TreeGrafter"/>
</dbReference>
<dbReference type="SUPFAM" id="SSF63380">
    <property type="entry name" value="Riboflavin synthase domain-like"/>
    <property type="match status" value="1"/>
</dbReference>
<dbReference type="SMART" id="SM01117">
    <property type="entry name" value="Cyt-b5"/>
    <property type="match status" value="1"/>
</dbReference>
<dbReference type="Pfam" id="PF00173">
    <property type="entry name" value="Cyt-b5"/>
    <property type="match status" value="1"/>
</dbReference>
<dbReference type="Gene3D" id="2.40.30.10">
    <property type="entry name" value="Translation factors"/>
    <property type="match status" value="1"/>
</dbReference>
<accession>A0A9R1T8G3</accession>
<feature type="region of interest" description="Disordered" evidence="6">
    <location>
        <begin position="1"/>
        <end position="23"/>
    </location>
</feature>
<dbReference type="GO" id="GO:0046872">
    <property type="term" value="F:metal ion binding"/>
    <property type="evidence" value="ECO:0007669"/>
    <property type="project" value="UniProtKB-KW"/>
</dbReference>
<evidence type="ECO:0000256" key="5">
    <source>
        <dbReference type="ARBA" id="ARBA00023004"/>
    </source>
</evidence>
<dbReference type="InterPro" id="IPR018506">
    <property type="entry name" value="Cyt_B5_heme-BS"/>
</dbReference>
<evidence type="ECO:0000256" key="2">
    <source>
        <dbReference type="ARBA" id="ARBA00022617"/>
    </source>
</evidence>
<dbReference type="InterPro" id="IPR017938">
    <property type="entry name" value="Riboflavin_synthase-like_b-brl"/>
</dbReference>
<dbReference type="GO" id="GO:0020037">
    <property type="term" value="F:heme binding"/>
    <property type="evidence" value="ECO:0007669"/>
    <property type="project" value="InterPro"/>
</dbReference>
<dbReference type="FunFam" id="3.10.120.10:FF:000001">
    <property type="entry name" value="Cytochrome b5 reductase 4"/>
    <property type="match status" value="1"/>
</dbReference>
<dbReference type="PANTHER" id="PTHR46237:SF1">
    <property type="entry name" value="CYTOCHROME B5 REDUCTASE 4"/>
    <property type="match status" value="1"/>
</dbReference>
<dbReference type="Pfam" id="PF00175">
    <property type="entry name" value="NAD_binding_1"/>
    <property type="match status" value="1"/>
</dbReference>
<dbReference type="SUPFAM" id="SSF52343">
    <property type="entry name" value="Ferredoxin reductase-like, C-terminal NADP-linked domain"/>
    <property type="match status" value="1"/>
</dbReference>
<name>A0A9R1T8G3_9HYME</name>
<protein>
    <submittedName>
        <fullName evidence="10">Cytochrome b5 reductase 4 isoform X1</fullName>
    </submittedName>
</protein>
<feature type="compositionally biased region" description="Polar residues" evidence="6">
    <location>
        <begin position="63"/>
        <end position="75"/>
    </location>
</feature>
<dbReference type="PANTHER" id="PTHR46237">
    <property type="entry name" value="CYTOCHROME B5 REDUCTASE 4 FAMILY MEMBER"/>
    <property type="match status" value="1"/>
</dbReference>
<dbReference type="Proteomes" id="UP000694866">
    <property type="component" value="Unplaced"/>
</dbReference>
<keyword evidence="3" id="KW-0479">Metal-binding</keyword>
<gene>
    <name evidence="10" type="primary">LOC105267426</name>
</gene>
<feature type="region of interest" description="Disordered" evidence="6">
    <location>
        <begin position="53"/>
        <end position="76"/>
    </location>
</feature>
<dbReference type="InterPro" id="IPR001433">
    <property type="entry name" value="OxRdtase_FAD/NAD-bd"/>
</dbReference>
<dbReference type="InterPro" id="IPR001199">
    <property type="entry name" value="Cyt_B5-like_heme/steroid-bd"/>
</dbReference>
<organism evidence="9 10">
    <name type="scientific">Fopius arisanus</name>
    <dbReference type="NCBI Taxonomy" id="64838"/>
    <lineage>
        <taxon>Eukaryota</taxon>
        <taxon>Metazoa</taxon>
        <taxon>Ecdysozoa</taxon>
        <taxon>Arthropoda</taxon>
        <taxon>Hexapoda</taxon>
        <taxon>Insecta</taxon>
        <taxon>Pterygota</taxon>
        <taxon>Neoptera</taxon>
        <taxon>Endopterygota</taxon>
        <taxon>Hymenoptera</taxon>
        <taxon>Apocrita</taxon>
        <taxon>Ichneumonoidea</taxon>
        <taxon>Braconidae</taxon>
        <taxon>Opiinae</taxon>
        <taxon>Fopius</taxon>
    </lineage>
</organism>
<dbReference type="Gene3D" id="3.10.120.10">
    <property type="entry name" value="Cytochrome b5-like heme/steroid binding domain"/>
    <property type="match status" value="1"/>
</dbReference>
<keyword evidence="9" id="KW-1185">Reference proteome</keyword>
<dbReference type="PROSITE" id="PS51384">
    <property type="entry name" value="FAD_FR"/>
    <property type="match status" value="1"/>
</dbReference>